<dbReference type="OrthoDB" id="1100725at2"/>
<organism evidence="2 3">
    <name type="scientific">Prolixibacter bellariivorans</name>
    <dbReference type="NCBI Taxonomy" id="314319"/>
    <lineage>
        <taxon>Bacteria</taxon>
        <taxon>Pseudomonadati</taxon>
        <taxon>Bacteroidota</taxon>
        <taxon>Bacteroidia</taxon>
        <taxon>Marinilabiliales</taxon>
        <taxon>Prolixibacteraceae</taxon>
        <taxon>Prolixibacter</taxon>
    </lineage>
</organism>
<feature type="compositionally biased region" description="Basic and acidic residues" evidence="1">
    <location>
        <begin position="73"/>
        <end position="120"/>
    </location>
</feature>
<dbReference type="RefSeq" id="WP_025863258.1">
    <property type="nucleotide sequence ID" value="NZ_BLAX01000001.1"/>
</dbReference>
<evidence type="ECO:0000256" key="1">
    <source>
        <dbReference type="SAM" id="MobiDB-lite"/>
    </source>
</evidence>
<proteinExistence type="predicted"/>
<dbReference type="Proteomes" id="UP000391834">
    <property type="component" value="Unassembled WGS sequence"/>
</dbReference>
<name>A0A5M4AX52_9BACT</name>
<comment type="caution">
    <text evidence="2">The sequence shown here is derived from an EMBL/GenBank/DDBJ whole genome shotgun (WGS) entry which is preliminary data.</text>
</comment>
<dbReference type="AlphaFoldDB" id="A0A5M4AX52"/>
<accession>A0A5M4AX52</accession>
<sequence length="242" mass="27773">MEASVLLQIIKDDIKILNNLALDLTTDAGLTSDEVEIVLTRARNVVKELELLESKVPENTVPTQVVTSQESPLRAEEKQVETEKKEDVIPQFAKEEDISNETKPEVNKPEIKEESDKKTDDIDDDSDMELLEVDQETKQKTLGESVSAQRSLNDLIGGDHTEDAYMNRPLKSIREGISLNDRYLFVRELFENSNDKFNETVETLDRAENIQEAVHFLKSNYKWNKSETSQKFLSLVKRRFLN</sequence>
<feature type="region of interest" description="Disordered" evidence="1">
    <location>
        <begin position="61"/>
        <end position="125"/>
    </location>
</feature>
<evidence type="ECO:0000313" key="3">
    <source>
        <dbReference type="Proteomes" id="UP000391834"/>
    </source>
</evidence>
<evidence type="ECO:0000313" key="2">
    <source>
        <dbReference type="EMBL" id="GET32258.1"/>
    </source>
</evidence>
<reference evidence="2 3" key="1">
    <citation type="submission" date="2019-10" db="EMBL/GenBank/DDBJ databases">
        <title>Prolixibacter strains distinguished by the presence of nitrate reductase genes were adept at nitrate-dependent anaerobic corrosion of metallic iron and carbon steel.</title>
        <authorList>
            <person name="Iino T."/>
            <person name="Shono N."/>
            <person name="Ito K."/>
            <person name="Nakamura R."/>
            <person name="Sueoka K."/>
            <person name="Harayama S."/>
            <person name="Ohkuma M."/>
        </authorList>
    </citation>
    <scope>NUCLEOTIDE SEQUENCE [LARGE SCALE GENOMIC DNA]</scope>
    <source>
        <strain evidence="2 3">JCM 13498</strain>
    </source>
</reference>
<gene>
    <name evidence="2" type="ORF">PbJCM13498_11210</name>
</gene>
<feature type="compositionally biased region" description="Polar residues" evidence="1">
    <location>
        <begin position="61"/>
        <end position="71"/>
    </location>
</feature>
<dbReference type="EMBL" id="BLAX01000001">
    <property type="protein sequence ID" value="GET32258.1"/>
    <property type="molecule type" value="Genomic_DNA"/>
</dbReference>
<keyword evidence="3" id="KW-1185">Reference proteome</keyword>
<protein>
    <submittedName>
        <fullName evidence="2">Uncharacterized protein</fullName>
    </submittedName>
</protein>